<protein>
    <recommendedName>
        <fullName evidence="3">ABC-type xenobiotic transporter</fullName>
        <ecNumber evidence="3">7.6.2.2</ecNumber>
    </recommendedName>
</protein>
<dbReference type="PANTHER" id="PTHR24223:SF222">
    <property type="entry name" value="OS01G0902100 PROTEIN"/>
    <property type="match status" value="1"/>
</dbReference>
<dbReference type="CDD" id="cd03250">
    <property type="entry name" value="ABCC_MRP_domain1"/>
    <property type="match status" value="1"/>
</dbReference>
<evidence type="ECO:0000259" key="16">
    <source>
        <dbReference type="PROSITE" id="PS50929"/>
    </source>
</evidence>
<proteinExistence type="inferred from homology"/>
<evidence type="ECO:0000256" key="5">
    <source>
        <dbReference type="ARBA" id="ARBA00022692"/>
    </source>
</evidence>
<feature type="transmembrane region" description="Helical" evidence="14">
    <location>
        <begin position="323"/>
        <end position="343"/>
    </location>
</feature>
<evidence type="ECO:0000256" key="7">
    <source>
        <dbReference type="ARBA" id="ARBA00022741"/>
    </source>
</evidence>
<feature type="domain" description="ABC transmembrane type-1" evidence="16">
    <location>
        <begin position="104"/>
        <end position="378"/>
    </location>
</feature>
<feature type="transmembrane region" description="Helical" evidence="14">
    <location>
        <begin position="750"/>
        <end position="771"/>
    </location>
</feature>
<dbReference type="PROSITE" id="PS50893">
    <property type="entry name" value="ABC_TRANSPORTER_2"/>
    <property type="match status" value="2"/>
</dbReference>
<dbReference type="CDD" id="cd18580">
    <property type="entry name" value="ABC_6TM_ABCC_D2"/>
    <property type="match status" value="1"/>
</dbReference>
<feature type="region of interest" description="Disordered" evidence="13">
    <location>
        <begin position="650"/>
        <end position="684"/>
    </location>
</feature>
<keyword evidence="5 14" id="KW-0812">Transmembrane</keyword>
<dbReference type="Proteomes" id="UP000886885">
    <property type="component" value="Chromosome 18A"/>
</dbReference>
<keyword evidence="18" id="KW-1185">Reference proteome</keyword>
<evidence type="ECO:0000256" key="13">
    <source>
        <dbReference type="SAM" id="MobiDB-lite"/>
    </source>
</evidence>
<dbReference type="GO" id="GO:0008559">
    <property type="term" value="F:ABC-type xenobiotic transporter activity"/>
    <property type="evidence" value="ECO:0007669"/>
    <property type="project" value="UniProtKB-EC"/>
</dbReference>
<dbReference type="FunFam" id="3.40.50.300:FF:000973">
    <property type="entry name" value="Multidrug resistance-associated protein 4"/>
    <property type="match status" value="1"/>
</dbReference>
<dbReference type="GO" id="GO:0016887">
    <property type="term" value="F:ATP hydrolysis activity"/>
    <property type="evidence" value="ECO:0007669"/>
    <property type="project" value="InterPro"/>
</dbReference>
<dbReference type="SMART" id="SM00382">
    <property type="entry name" value="AAA"/>
    <property type="match status" value="3"/>
</dbReference>
<evidence type="ECO:0000256" key="6">
    <source>
        <dbReference type="ARBA" id="ARBA00022737"/>
    </source>
</evidence>
<keyword evidence="9" id="KW-1278">Translocase</keyword>
<evidence type="ECO:0000313" key="17">
    <source>
        <dbReference type="EMBL" id="KAG6741144.1"/>
    </source>
</evidence>
<feature type="transmembrane region" description="Helical" evidence="14">
    <location>
        <begin position="936"/>
        <end position="954"/>
    </location>
</feature>
<keyword evidence="11 14" id="KW-0472">Membrane</keyword>
<dbReference type="EC" id="7.6.2.2" evidence="3"/>
<feature type="domain" description="ABC transporter" evidence="15">
    <location>
        <begin position="1031"/>
        <end position="1272"/>
    </location>
</feature>
<dbReference type="EMBL" id="JAAWWB010000035">
    <property type="protein sequence ID" value="KAG6741144.1"/>
    <property type="molecule type" value="Genomic_DNA"/>
</dbReference>
<dbReference type="InterPro" id="IPR050173">
    <property type="entry name" value="ABC_transporter_C-like"/>
</dbReference>
<dbReference type="FunFam" id="1.20.1560.10:FF:000003">
    <property type="entry name" value="ABC transporter C family member 10"/>
    <property type="match status" value="1"/>
</dbReference>
<dbReference type="InterPro" id="IPR003593">
    <property type="entry name" value="AAA+_ATPase"/>
</dbReference>
<evidence type="ECO:0000256" key="12">
    <source>
        <dbReference type="ARBA" id="ARBA00034018"/>
    </source>
</evidence>
<feature type="transmembrane region" description="Helical" evidence="14">
    <location>
        <begin position="850"/>
        <end position="868"/>
    </location>
</feature>
<feature type="transmembrane region" description="Helical" evidence="14">
    <location>
        <begin position="822"/>
        <end position="843"/>
    </location>
</feature>
<evidence type="ECO:0000256" key="9">
    <source>
        <dbReference type="ARBA" id="ARBA00022967"/>
    </source>
</evidence>
<dbReference type="OrthoDB" id="6500128at2759"/>
<comment type="catalytic activity">
    <reaction evidence="12">
        <text>ATP + H2O + xenobioticSide 1 = ADP + phosphate + xenobioticSide 2.</text>
        <dbReference type="EC" id="7.6.2.2"/>
    </reaction>
</comment>
<dbReference type="InterPro" id="IPR003439">
    <property type="entry name" value="ABC_transporter-like_ATP-bd"/>
</dbReference>
<dbReference type="GO" id="GO:0005524">
    <property type="term" value="F:ATP binding"/>
    <property type="evidence" value="ECO:0007669"/>
    <property type="project" value="UniProtKB-KW"/>
</dbReference>
<evidence type="ECO:0000259" key="15">
    <source>
        <dbReference type="PROSITE" id="PS50893"/>
    </source>
</evidence>
<keyword evidence="6" id="KW-0677">Repeat</keyword>
<feature type="transmembrane region" description="Helical" evidence="14">
    <location>
        <begin position="89"/>
        <end position="113"/>
    </location>
</feature>
<evidence type="ECO:0000313" key="18">
    <source>
        <dbReference type="Proteomes" id="UP000886885"/>
    </source>
</evidence>
<sequence>MEYKKELERHLLNKDVDALKVDDPFTKASFWSKITFRWLNPLFSKGYREKLKASDIPTFPRSAMAVKGYSLLEESLEKDKTETPSIGNAIFRSVLGSLALNAMFAGVYVMASYTGPFLIANFIQLLTSKDDDSSLHGFVLASVIFVAKTAESLSQRHWYFGAHQIGIKIRADILALLHKKLLRVKSDGERNGKIINYVNTDTEKVVEFIQRFQEVWLLPVQVMLSLFILIKHLGWIPSILAVLSTVLIMASNTPLSNFQNRLHSRIMEAKDCRIKATSETLKAMKILKLHAWEPTFLDKLLLLRETERGWLVKFLYAKSALVFLYWTSPVLISLMTFGVSAILDRKLSSGSIFSALATLQMLHEPIYSMPELISAVAHAKISITRLQEFLREENQEQSKVNSLPQQNHSVINITTGEYAWETSNTNILQPTVTIREDIRIMERNKVAICGSVGSGKSSFIFSIIREIPRISGSGIEVVGSRAYVPQTPWIQSGTIKDNILFGNNMKKAFYKNVIEACALQEDLERLIHKDLTVVGERGITLSGGQKQRIQLARAIYSDADVYLLDDPFSAVDAHTKAHLFKHCLMGLLSDKTVIYVTHQLEFLAASDLVLVMKDGNIVQSGAYKDLAVETQGELRRLMVAHCESLRQLSSTEGNSITSESYLENQNQESRETNKEQVSNGQSVPVVKKEERGSGRVSWKVYSSFITAAYKGAFVPVLLLFHIFFQALQMGSNYWIAWATEQEGRVSKRQFIVIFALISGASSLFVLARVLLLTAITIKTAQRLFTGMITSIFQAPMSFFDTTSSSQILDRSSTDQATVDTDISYRVAGLVFALIQLISVIALLSNVAWPVFLLFLASFTISVWYQVYYLETARELARMAGIQKAPILHHFSESVSGVVTIRCFSQEEKFYTKNVNLINDFSRIAFFNSATMEWLCVRINFLFNLGFFAVLVIMVSTSSSVTNPSLAGLAVTYGLNINVLQAWVIWNVCNVENKMISVERILQFSRIPSEATPVIEDKSPRPEWPEIGCIEFRILQVRYRPDLPLVLKGITCTFPGEKKIGIVGRTGSGKSTLIQALFRLVDPSQGQILIDGLDISTIGLQDLRSKLSIIPQDPTLFQGTIRNNVDPLEQHNDMEIWEVLIKCHLGNTVKQDQRGLEAPDSKIMKATAVAEDGQNWSLGQRQLICLARILLHKRKVLVLDEATASIDMDTDNIIQRTVSNETKQCTVITIAHRITSVINSDLVLLLDDGNAVECAAPSQLMRDSSSAFSKLWSFIVLYGSRPLKFEGYMIGSDGNSWISVCTYSACQCHRPHVTGGMTGLRSIPRHLFYLYMVSETGCIEIKNLEVRYDPALPPVLKGINCTSPGQKKMGIVGRTGSGKSTLIQALFVSEEGENWSPGFCHARTLMHKRKILVLDEATASIDSATDSIIQKTSQKETNESAVINVAHLITTVIESDLILVLDDDNVLECSSLAQLLTDSTSASQS</sequence>
<dbReference type="CDD" id="cd18579">
    <property type="entry name" value="ABC_6TM_ABCC_D1"/>
    <property type="match status" value="1"/>
</dbReference>
<evidence type="ECO:0000256" key="8">
    <source>
        <dbReference type="ARBA" id="ARBA00022840"/>
    </source>
</evidence>
<dbReference type="InterPro" id="IPR044726">
    <property type="entry name" value="ABCC_6TM_D2"/>
</dbReference>
<dbReference type="CDD" id="cd03244">
    <property type="entry name" value="ABCC_MRP_domain2"/>
    <property type="match status" value="1"/>
</dbReference>
<evidence type="ECO:0000256" key="4">
    <source>
        <dbReference type="ARBA" id="ARBA00022448"/>
    </source>
</evidence>
<keyword evidence="7" id="KW-0547">Nucleotide-binding</keyword>
<feature type="transmembrane region" description="Helical" evidence="14">
    <location>
        <begin position="233"/>
        <end position="251"/>
    </location>
</feature>
<evidence type="ECO:0000256" key="2">
    <source>
        <dbReference type="ARBA" id="ARBA00009726"/>
    </source>
</evidence>
<gene>
    <name evidence="17" type="ORF">POTOM_056632</name>
</gene>
<dbReference type="Pfam" id="PF00005">
    <property type="entry name" value="ABC_tran"/>
    <property type="match status" value="2"/>
</dbReference>
<feature type="domain" description="ABC transporter" evidence="15">
    <location>
        <begin position="408"/>
        <end position="639"/>
    </location>
</feature>
<dbReference type="InterPro" id="IPR011527">
    <property type="entry name" value="ABC1_TM_dom"/>
</dbReference>
<evidence type="ECO:0000256" key="10">
    <source>
        <dbReference type="ARBA" id="ARBA00022989"/>
    </source>
</evidence>
<dbReference type="InterPro" id="IPR044746">
    <property type="entry name" value="ABCC_6TM_D1"/>
</dbReference>
<dbReference type="GO" id="GO:0016020">
    <property type="term" value="C:membrane"/>
    <property type="evidence" value="ECO:0007669"/>
    <property type="project" value="UniProtKB-SubCell"/>
</dbReference>
<keyword evidence="10 14" id="KW-1133">Transmembrane helix</keyword>
<evidence type="ECO:0000256" key="11">
    <source>
        <dbReference type="ARBA" id="ARBA00023136"/>
    </source>
</evidence>
<dbReference type="PROSITE" id="PS00211">
    <property type="entry name" value="ABC_TRANSPORTER_1"/>
    <property type="match status" value="1"/>
</dbReference>
<comment type="subcellular location">
    <subcellularLocation>
        <location evidence="1">Membrane</location>
        <topology evidence="1">Multi-pass membrane protein</topology>
    </subcellularLocation>
</comment>
<feature type="transmembrane region" description="Helical" evidence="14">
    <location>
        <begin position="700"/>
        <end position="724"/>
    </location>
</feature>
<feature type="compositionally biased region" description="Polar residues" evidence="13">
    <location>
        <begin position="650"/>
        <end position="667"/>
    </location>
</feature>
<dbReference type="PANTHER" id="PTHR24223">
    <property type="entry name" value="ATP-BINDING CASSETTE SUB-FAMILY C"/>
    <property type="match status" value="1"/>
</dbReference>
<organism evidence="17 18">
    <name type="scientific">Populus tomentosa</name>
    <name type="common">Chinese white poplar</name>
    <dbReference type="NCBI Taxonomy" id="118781"/>
    <lineage>
        <taxon>Eukaryota</taxon>
        <taxon>Viridiplantae</taxon>
        <taxon>Streptophyta</taxon>
        <taxon>Embryophyta</taxon>
        <taxon>Tracheophyta</taxon>
        <taxon>Spermatophyta</taxon>
        <taxon>Magnoliopsida</taxon>
        <taxon>eudicotyledons</taxon>
        <taxon>Gunneridae</taxon>
        <taxon>Pentapetalae</taxon>
        <taxon>rosids</taxon>
        <taxon>fabids</taxon>
        <taxon>Malpighiales</taxon>
        <taxon>Salicaceae</taxon>
        <taxon>Saliceae</taxon>
        <taxon>Populus</taxon>
    </lineage>
</organism>
<name>A0A8X8C6B2_POPTO</name>
<accession>A0A8X8C6B2</accession>
<comment type="caution">
    <text evidence="17">The sequence shown here is derived from an EMBL/GenBank/DDBJ whole genome shotgun (WGS) entry which is preliminary data.</text>
</comment>
<comment type="similarity">
    <text evidence="2">Belongs to the ABC transporter superfamily. ABCC family. Conjugate transporter (TC 3.A.1.208) subfamily.</text>
</comment>
<dbReference type="InterPro" id="IPR017871">
    <property type="entry name" value="ABC_transporter-like_CS"/>
</dbReference>
<dbReference type="PROSITE" id="PS50929">
    <property type="entry name" value="ABC_TM1F"/>
    <property type="match status" value="2"/>
</dbReference>
<keyword evidence="8" id="KW-0067">ATP-binding</keyword>
<evidence type="ECO:0000256" key="1">
    <source>
        <dbReference type="ARBA" id="ARBA00004141"/>
    </source>
</evidence>
<keyword evidence="4" id="KW-0813">Transport</keyword>
<reference evidence="17" key="1">
    <citation type="journal article" date="2020" name="bioRxiv">
        <title>Hybrid origin of Populus tomentosa Carr. identified through genome sequencing and phylogenomic analysis.</title>
        <authorList>
            <person name="An X."/>
            <person name="Gao K."/>
            <person name="Chen Z."/>
            <person name="Li J."/>
            <person name="Yang X."/>
            <person name="Yang X."/>
            <person name="Zhou J."/>
            <person name="Guo T."/>
            <person name="Zhao T."/>
            <person name="Huang S."/>
            <person name="Miao D."/>
            <person name="Khan W.U."/>
            <person name="Rao P."/>
            <person name="Ye M."/>
            <person name="Lei B."/>
            <person name="Liao W."/>
            <person name="Wang J."/>
            <person name="Ji L."/>
            <person name="Li Y."/>
            <person name="Guo B."/>
            <person name="Mustafa N.S."/>
            <person name="Li S."/>
            <person name="Yun Q."/>
            <person name="Keller S.R."/>
            <person name="Mao J."/>
            <person name="Zhang R."/>
            <person name="Strauss S.H."/>
        </authorList>
    </citation>
    <scope>NUCLEOTIDE SEQUENCE</scope>
    <source>
        <strain evidence="17">GM15</strain>
        <tissue evidence="17">Leaf</tissue>
    </source>
</reference>
<feature type="domain" description="ABC transmembrane type-1" evidence="16">
    <location>
        <begin position="716"/>
        <end position="992"/>
    </location>
</feature>
<dbReference type="FunFam" id="1.20.1560.10:FF:000002">
    <property type="entry name" value="ABC transporter C family member 5"/>
    <property type="match status" value="1"/>
</dbReference>
<feature type="transmembrane region" description="Helical" evidence="14">
    <location>
        <begin position="133"/>
        <end position="150"/>
    </location>
</feature>
<dbReference type="Pfam" id="PF00664">
    <property type="entry name" value="ABC_membrane"/>
    <property type="match status" value="2"/>
</dbReference>
<dbReference type="FunFam" id="3.40.50.300:FF:000163">
    <property type="entry name" value="Multidrug resistance-associated protein member 4"/>
    <property type="match status" value="1"/>
</dbReference>
<evidence type="ECO:0000256" key="14">
    <source>
        <dbReference type="SAM" id="Phobius"/>
    </source>
</evidence>
<evidence type="ECO:0000256" key="3">
    <source>
        <dbReference type="ARBA" id="ARBA00012191"/>
    </source>
</evidence>